<dbReference type="GO" id="GO:0022857">
    <property type="term" value="F:transmembrane transporter activity"/>
    <property type="evidence" value="ECO:0007669"/>
    <property type="project" value="InterPro"/>
</dbReference>
<evidence type="ECO:0000313" key="6">
    <source>
        <dbReference type="EMBL" id="SEJ79042.1"/>
    </source>
</evidence>
<gene>
    <name evidence="6" type="ORF">SAMN05660742_11734</name>
</gene>
<accession>A0A1H7BWF4</accession>
<dbReference type="EMBL" id="FNZK01000017">
    <property type="protein sequence ID" value="SEJ79042.1"/>
    <property type="molecule type" value="Genomic_DNA"/>
</dbReference>
<proteinExistence type="predicted"/>
<feature type="transmembrane region" description="Helical" evidence="5">
    <location>
        <begin position="408"/>
        <end position="427"/>
    </location>
</feature>
<dbReference type="PANTHER" id="PTHR47704:SF1">
    <property type="entry name" value="POTASSIUM TRANSPORTER KIMA"/>
    <property type="match status" value="1"/>
</dbReference>
<dbReference type="InterPro" id="IPR053153">
    <property type="entry name" value="APC_K+_Transporter"/>
</dbReference>
<dbReference type="InterPro" id="IPR002293">
    <property type="entry name" value="AA/rel_permease1"/>
</dbReference>
<evidence type="ECO:0000256" key="5">
    <source>
        <dbReference type="SAM" id="Phobius"/>
    </source>
</evidence>
<dbReference type="Pfam" id="PF13520">
    <property type="entry name" value="AA_permease_2"/>
    <property type="match status" value="1"/>
</dbReference>
<dbReference type="Proteomes" id="UP000199662">
    <property type="component" value="Unassembled WGS sequence"/>
</dbReference>
<feature type="transmembrane region" description="Helical" evidence="5">
    <location>
        <begin position="105"/>
        <end position="134"/>
    </location>
</feature>
<keyword evidence="7" id="KW-1185">Reference proteome</keyword>
<dbReference type="Gene3D" id="1.20.1740.10">
    <property type="entry name" value="Amino acid/polyamine transporter I"/>
    <property type="match status" value="1"/>
</dbReference>
<evidence type="ECO:0000256" key="4">
    <source>
        <dbReference type="ARBA" id="ARBA00023136"/>
    </source>
</evidence>
<sequence length="614" mass="67828">MMRLLRRLLIGRPLHNQEISNEKLSNWKALAIFSSDALSSVAYGPEQIMIILAVPGLLAYGYLSHVAIAILLLLAIVTISYVQVGKANPGGGGSYAVAIENLGEFPALTAAAALFADYTLTVAVSVSAGTAAIISAFPDLLQYEVSIDLLILFLVLMLVNLRGIRESSSAFVFPTYAFIFGILALIATGIYQAVTQQAPIIPTESLERNFDWSMVLLLSRAFANGCSSMTGVEAISNGVPMFKEPAVKNATKTTFCMSGLLGFMFIGISFLIMHFHILPLSDATSLSKIAELTFGRSWFYYYIQITTMLVLYLAANTSFNGLPPLLSILARDGYMPRYLGERGERLSFSNGIVLLSIAAGVLIFIYQGNTDHLISLYAIGVFLSFTIAQTGMIIHWRRVKGSYWMLRASINTVGAIVTGIVVLIIGISKFTHGAWMVLIFIPVMIFIFKKIKGHYNNMAEQLHLPIEDMNPAFTTEIQGGQNIVIVPISSPTSVIAETLKYAKSIGDDVMAVHIATNEEIGKKVQEKWNCWNPGIKLVTIYSPYRLVVQPLIDFIEELSNEKGPNDYITILIPEFETRKWWHRLLHNQTGLILRTLLILKKNVIVSTIPFHLKK</sequence>
<feature type="transmembrane region" description="Helical" evidence="5">
    <location>
        <begin position="298"/>
        <end position="326"/>
    </location>
</feature>
<feature type="transmembrane region" description="Helical" evidence="5">
    <location>
        <begin position="62"/>
        <end position="84"/>
    </location>
</feature>
<dbReference type="STRING" id="84035.SAMN05660742_11734"/>
<keyword evidence="4 5" id="KW-0472">Membrane</keyword>
<feature type="transmembrane region" description="Helical" evidence="5">
    <location>
        <begin position="255"/>
        <end position="278"/>
    </location>
</feature>
<feature type="transmembrane region" description="Helical" evidence="5">
    <location>
        <begin position="433"/>
        <end position="451"/>
    </location>
</feature>
<feature type="transmembrane region" description="Helical" evidence="5">
    <location>
        <begin position="171"/>
        <end position="194"/>
    </location>
</feature>
<dbReference type="AlphaFoldDB" id="A0A1H7BWF4"/>
<feature type="transmembrane region" description="Helical" evidence="5">
    <location>
        <begin position="374"/>
        <end position="396"/>
    </location>
</feature>
<protein>
    <submittedName>
        <fullName evidence="6">Amino acid transporter</fullName>
    </submittedName>
</protein>
<evidence type="ECO:0000256" key="3">
    <source>
        <dbReference type="ARBA" id="ARBA00022989"/>
    </source>
</evidence>
<evidence type="ECO:0000256" key="2">
    <source>
        <dbReference type="ARBA" id="ARBA00022692"/>
    </source>
</evidence>
<reference evidence="6 7" key="1">
    <citation type="submission" date="2016-10" db="EMBL/GenBank/DDBJ databases">
        <authorList>
            <person name="de Groot N.N."/>
        </authorList>
    </citation>
    <scope>NUCLEOTIDE SEQUENCE [LARGE SCALE GENOMIC DNA]</scope>
    <source>
        <strain evidence="6 7">DSM 2179</strain>
    </source>
</reference>
<feature type="transmembrane region" description="Helical" evidence="5">
    <location>
        <begin position="347"/>
        <end position="368"/>
    </location>
</feature>
<evidence type="ECO:0000256" key="1">
    <source>
        <dbReference type="ARBA" id="ARBA00004141"/>
    </source>
</evidence>
<comment type="subcellular location">
    <subcellularLocation>
        <location evidence="1">Membrane</location>
        <topology evidence="1">Multi-pass membrane protein</topology>
    </subcellularLocation>
</comment>
<keyword evidence="3 5" id="KW-1133">Transmembrane helix</keyword>
<evidence type="ECO:0000313" key="7">
    <source>
        <dbReference type="Proteomes" id="UP000199662"/>
    </source>
</evidence>
<feature type="transmembrane region" description="Helical" evidence="5">
    <location>
        <begin position="140"/>
        <end position="159"/>
    </location>
</feature>
<dbReference type="RefSeq" id="WP_091833573.1">
    <property type="nucleotide sequence ID" value="NZ_FNZK01000017.1"/>
</dbReference>
<organism evidence="6 7">
    <name type="scientific">Propionispira arboris</name>
    <dbReference type="NCBI Taxonomy" id="84035"/>
    <lineage>
        <taxon>Bacteria</taxon>
        <taxon>Bacillati</taxon>
        <taxon>Bacillota</taxon>
        <taxon>Negativicutes</taxon>
        <taxon>Selenomonadales</taxon>
        <taxon>Selenomonadaceae</taxon>
        <taxon>Propionispira</taxon>
    </lineage>
</organism>
<dbReference type="PANTHER" id="PTHR47704">
    <property type="entry name" value="POTASSIUM TRANSPORTER KIMA"/>
    <property type="match status" value="1"/>
</dbReference>
<keyword evidence="2 5" id="KW-0812">Transmembrane</keyword>
<dbReference type="GO" id="GO:0016020">
    <property type="term" value="C:membrane"/>
    <property type="evidence" value="ECO:0007669"/>
    <property type="project" value="UniProtKB-SubCell"/>
</dbReference>
<name>A0A1H7BWF4_9FIRM</name>